<keyword evidence="3" id="KW-0378">Hydrolase</keyword>
<dbReference type="Proteomes" id="UP000563094">
    <property type="component" value="Unassembled WGS sequence"/>
</dbReference>
<dbReference type="InterPro" id="IPR032466">
    <property type="entry name" value="Metal_Hydrolase"/>
</dbReference>
<dbReference type="InterPro" id="IPR050138">
    <property type="entry name" value="DHOase/Allantoinase_Hydrolase"/>
</dbReference>
<dbReference type="GO" id="GO:0004151">
    <property type="term" value="F:dihydroorotase activity"/>
    <property type="evidence" value="ECO:0007669"/>
    <property type="project" value="UniProtKB-EC"/>
</dbReference>
<dbReference type="GO" id="GO:0006221">
    <property type="term" value="P:pyrimidine nucleotide biosynthetic process"/>
    <property type="evidence" value="ECO:0007669"/>
    <property type="project" value="UniProtKB-KW"/>
</dbReference>
<dbReference type="NCBIfam" id="TIGR00857">
    <property type="entry name" value="pyrC_multi"/>
    <property type="match status" value="1"/>
</dbReference>
<sequence length="428" mass="46078">MDHLFKAVTLVDSSSSFNGQSVDILIKEGRIHKMDASISEEEVGKGVQVITEESLCCSIGWFDLSAFTGEPGYEHRETLDSFMKAAALGGFTEVACLPNVQPMLETKAALELLKQKSVAAPVQLHPLAAVTHHLEGRDLAELLDLHQAGAVAFSDGLVPIQSEDTLLKALNYIKLFNGVLMNHPVNLKIAAGGQIHEGVVSTQLGLKGIPAIAEEVQVARDLQLLEYTGGRLHFSQLSTAGALEAVRVAKKKGLQVTCDVAAHQCAFIDETIEPFDTNYKVSPPFRSEQDRQAIIAAIQDGTIDALVSAHTPCDVETKELEFDLADVGIIGLQTAFAAAVGSTKGAVPYTRVVEMFTSGARQVLGLPSPQVVEGAVANLTFFNPEKEWRFTEENNASVSKNSPFLGKTLIGEVYGTYFNGHFTLNPAF</sequence>
<name>A0A839GKE0_9BACT</name>
<dbReference type="GO" id="GO:0006145">
    <property type="term" value="P:purine nucleobase catabolic process"/>
    <property type="evidence" value="ECO:0007669"/>
    <property type="project" value="TreeGrafter"/>
</dbReference>
<dbReference type="GO" id="GO:0004038">
    <property type="term" value="F:allantoinase activity"/>
    <property type="evidence" value="ECO:0007669"/>
    <property type="project" value="TreeGrafter"/>
</dbReference>
<dbReference type="RefSeq" id="WP_182514254.1">
    <property type="nucleotide sequence ID" value="NZ_JACJIQ010000021.1"/>
</dbReference>
<evidence type="ECO:0000259" key="2">
    <source>
        <dbReference type="Pfam" id="PF12890"/>
    </source>
</evidence>
<dbReference type="EMBL" id="JACJIQ010000021">
    <property type="protein sequence ID" value="MBA9079322.1"/>
    <property type="molecule type" value="Genomic_DNA"/>
</dbReference>
<dbReference type="InterPro" id="IPR024403">
    <property type="entry name" value="DHOase_cat"/>
</dbReference>
<dbReference type="CDD" id="cd01317">
    <property type="entry name" value="DHOase_IIa"/>
    <property type="match status" value="1"/>
</dbReference>
<evidence type="ECO:0000256" key="1">
    <source>
        <dbReference type="ARBA" id="ARBA00022975"/>
    </source>
</evidence>
<organism evidence="3 4">
    <name type="scientific">Rufibacter quisquiliarum</name>
    <dbReference type="NCBI Taxonomy" id="1549639"/>
    <lineage>
        <taxon>Bacteria</taxon>
        <taxon>Pseudomonadati</taxon>
        <taxon>Bacteroidota</taxon>
        <taxon>Cytophagia</taxon>
        <taxon>Cytophagales</taxon>
        <taxon>Hymenobacteraceae</taxon>
        <taxon>Rufibacter</taxon>
    </lineage>
</organism>
<dbReference type="GO" id="GO:0005737">
    <property type="term" value="C:cytoplasm"/>
    <property type="evidence" value="ECO:0007669"/>
    <property type="project" value="TreeGrafter"/>
</dbReference>
<keyword evidence="4" id="KW-1185">Reference proteome</keyword>
<dbReference type="GO" id="GO:0046872">
    <property type="term" value="F:metal ion binding"/>
    <property type="evidence" value="ECO:0007669"/>
    <property type="project" value="InterPro"/>
</dbReference>
<feature type="domain" description="Dihydroorotase catalytic" evidence="2">
    <location>
        <begin position="60"/>
        <end position="239"/>
    </location>
</feature>
<protein>
    <submittedName>
        <fullName evidence="3">Dihydroorotase</fullName>
        <ecNumber evidence="3">3.5.2.3</ecNumber>
    </submittedName>
</protein>
<dbReference type="InterPro" id="IPR004722">
    <property type="entry name" value="DHOase"/>
</dbReference>
<reference evidence="3 4" key="1">
    <citation type="submission" date="2020-08" db="EMBL/GenBank/DDBJ databases">
        <title>Genomic Encyclopedia of Type Strains, Phase IV (KMG-IV): sequencing the most valuable type-strain genomes for metagenomic binning, comparative biology and taxonomic classification.</title>
        <authorList>
            <person name="Goeker M."/>
        </authorList>
    </citation>
    <scope>NUCLEOTIDE SEQUENCE [LARGE SCALE GENOMIC DNA]</scope>
    <source>
        <strain evidence="3 4">DSM 29854</strain>
    </source>
</reference>
<gene>
    <name evidence="3" type="ORF">FHS90_004057</name>
</gene>
<dbReference type="SUPFAM" id="SSF51556">
    <property type="entry name" value="Metallo-dependent hydrolases"/>
    <property type="match status" value="1"/>
</dbReference>
<dbReference type="Pfam" id="PF12890">
    <property type="entry name" value="DHOase"/>
    <property type="match status" value="1"/>
</dbReference>
<evidence type="ECO:0000313" key="4">
    <source>
        <dbReference type="Proteomes" id="UP000563094"/>
    </source>
</evidence>
<dbReference type="Gene3D" id="2.30.40.10">
    <property type="entry name" value="Urease, subunit C, domain 1"/>
    <property type="match status" value="1"/>
</dbReference>
<proteinExistence type="predicted"/>
<dbReference type="Gene3D" id="3.20.20.140">
    <property type="entry name" value="Metal-dependent hydrolases"/>
    <property type="match status" value="1"/>
</dbReference>
<accession>A0A839GKE0</accession>
<evidence type="ECO:0000313" key="3">
    <source>
        <dbReference type="EMBL" id="MBA9079322.1"/>
    </source>
</evidence>
<dbReference type="EC" id="3.5.2.3" evidence="3"/>
<dbReference type="PANTHER" id="PTHR43668">
    <property type="entry name" value="ALLANTOINASE"/>
    <property type="match status" value="1"/>
</dbReference>
<comment type="caution">
    <text evidence="3">The sequence shown here is derived from an EMBL/GenBank/DDBJ whole genome shotgun (WGS) entry which is preliminary data.</text>
</comment>
<dbReference type="InterPro" id="IPR011059">
    <property type="entry name" value="Metal-dep_hydrolase_composite"/>
</dbReference>
<keyword evidence="1" id="KW-0665">Pyrimidine biosynthesis</keyword>
<dbReference type="AlphaFoldDB" id="A0A839GKE0"/>
<dbReference type="SUPFAM" id="SSF51338">
    <property type="entry name" value="Composite domain of metallo-dependent hydrolases"/>
    <property type="match status" value="1"/>
</dbReference>
<dbReference type="PANTHER" id="PTHR43668:SF2">
    <property type="entry name" value="ALLANTOINASE"/>
    <property type="match status" value="1"/>
</dbReference>